<dbReference type="AlphaFoldDB" id="A0A1H2ZTY4"/>
<accession>A0A1H2ZTY4</accession>
<dbReference type="STRING" id="1058.SAMN05421783_11744"/>
<evidence type="ECO:0000313" key="1">
    <source>
        <dbReference type="EMBL" id="SDX21062.1"/>
    </source>
</evidence>
<gene>
    <name evidence="1" type="ORF">SAMN05421783_11744</name>
</gene>
<organism evidence="1 2">
    <name type="scientific">Thiocapsa roseopersicina</name>
    <dbReference type="NCBI Taxonomy" id="1058"/>
    <lineage>
        <taxon>Bacteria</taxon>
        <taxon>Pseudomonadati</taxon>
        <taxon>Pseudomonadota</taxon>
        <taxon>Gammaproteobacteria</taxon>
        <taxon>Chromatiales</taxon>
        <taxon>Chromatiaceae</taxon>
        <taxon>Thiocapsa</taxon>
    </lineage>
</organism>
<dbReference type="EMBL" id="FNNZ01000017">
    <property type="protein sequence ID" value="SDX21062.1"/>
    <property type="molecule type" value="Genomic_DNA"/>
</dbReference>
<dbReference type="OrthoDB" id="5772093at2"/>
<dbReference type="Proteomes" id="UP000198816">
    <property type="component" value="Unassembled WGS sequence"/>
</dbReference>
<proteinExistence type="predicted"/>
<name>A0A1H2ZTY4_THIRO</name>
<protein>
    <submittedName>
        <fullName evidence="1">Uncharacterized protein</fullName>
    </submittedName>
</protein>
<evidence type="ECO:0000313" key="2">
    <source>
        <dbReference type="Proteomes" id="UP000198816"/>
    </source>
</evidence>
<keyword evidence="2" id="KW-1185">Reference proteome</keyword>
<reference evidence="2" key="1">
    <citation type="submission" date="2016-10" db="EMBL/GenBank/DDBJ databases">
        <authorList>
            <person name="Varghese N."/>
            <person name="Submissions S."/>
        </authorList>
    </citation>
    <scope>NUCLEOTIDE SEQUENCE [LARGE SCALE GENOMIC DNA]</scope>
    <source>
        <strain evidence="2">DSM 217</strain>
    </source>
</reference>
<sequence>MQTHEQCRVDARIEAVCTKGCNQVRQDIAALEAGVQLPETRDLSEEECRTLLRELKQIMAVYGDTCRLPPS</sequence>
<dbReference type="RefSeq" id="WP_093034766.1">
    <property type="nucleotide sequence ID" value="NZ_FNNZ01000017.1"/>
</dbReference>